<feature type="region of interest" description="Disordered" evidence="1">
    <location>
        <begin position="69"/>
        <end position="143"/>
    </location>
</feature>
<keyword evidence="3" id="KW-1185">Reference proteome</keyword>
<reference evidence="2" key="1">
    <citation type="journal article" date="2020" name="Stud. Mycol.">
        <title>101 Dothideomycetes genomes: a test case for predicting lifestyles and emergence of pathogens.</title>
        <authorList>
            <person name="Haridas S."/>
            <person name="Albert R."/>
            <person name="Binder M."/>
            <person name="Bloem J."/>
            <person name="Labutti K."/>
            <person name="Salamov A."/>
            <person name="Andreopoulos B."/>
            <person name="Baker S."/>
            <person name="Barry K."/>
            <person name="Bills G."/>
            <person name="Bluhm B."/>
            <person name="Cannon C."/>
            <person name="Castanera R."/>
            <person name="Culley D."/>
            <person name="Daum C."/>
            <person name="Ezra D."/>
            <person name="Gonzalez J."/>
            <person name="Henrissat B."/>
            <person name="Kuo A."/>
            <person name="Liang C."/>
            <person name="Lipzen A."/>
            <person name="Lutzoni F."/>
            <person name="Magnuson J."/>
            <person name="Mondo S."/>
            <person name="Nolan M."/>
            <person name="Ohm R."/>
            <person name="Pangilinan J."/>
            <person name="Park H.-J."/>
            <person name="Ramirez L."/>
            <person name="Alfaro M."/>
            <person name="Sun H."/>
            <person name="Tritt A."/>
            <person name="Yoshinaga Y."/>
            <person name="Zwiers L.-H."/>
            <person name="Turgeon B."/>
            <person name="Goodwin S."/>
            <person name="Spatafora J."/>
            <person name="Crous P."/>
            <person name="Grigoriev I."/>
        </authorList>
    </citation>
    <scope>NUCLEOTIDE SEQUENCE</scope>
    <source>
        <strain evidence="2">CBS 690.94</strain>
    </source>
</reference>
<dbReference type="AlphaFoldDB" id="A0A9P4PGL6"/>
<comment type="caution">
    <text evidence="2">The sequence shown here is derived from an EMBL/GenBank/DDBJ whole genome shotgun (WGS) entry which is preliminary data.</text>
</comment>
<proteinExistence type="predicted"/>
<name>A0A9P4PGL6_9PLEO</name>
<evidence type="ECO:0000313" key="3">
    <source>
        <dbReference type="Proteomes" id="UP000799764"/>
    </source>
</evidence>
<accession>A0A9P4PGL6</accession>
<feature type="compositionally biased region" description="Polar residues" evidence="1">
    <location>
        <begin position="113"/>
        <end position="127"/>
    </location>
</feature>
<dbReference type="EMBL" id="MU001503">
    <property type="protein sequence ID" value="KAF2442788.1"/>
    <property type="molecule type" value="Genomic_DNA"/>
</dbReference>
<gene>
    <name evidence="2" type="ORF">P171DRAFT_486768</name>
</gene>
<dbReference type="Proteomes" id="UP000799764">
    <property type="component" value="Unassembled WGS sequence"/>
</dbReference>
<evidence type="ECO:0000313" key="2">
    <source>
        <dbReference type="EMBL" id="KAF2442788.1"/>
    </source>
</evidence>
<sequence length="262" mass="27847">MLKNRHRTRLTSAGQSGSHPNGLKQYPSQPKRPQLRPISGQPNHLQISHSNSIPHGVILNHINSIAHLAQHTKSRRPQCGLSHPGPLSRPDQPHPQPKKPRCLPRFARGESGGQSPSGCINQGTIGTSSSESESSGDPVGVGFGGLKVFESQSPVQMGSQGTISPEDDSDKVLVLFRSIVGTVITDSTGRLPVTNEGVITAVEGEDAETSDGSKIVEELSVSTVGIMDTKVVVLLKMLTGDVLIVVEVEVTETPDDIFNVVV</sequence>
<feature type="compositionally biased region" description="Polar residues" evidence="1">
    <location>
        <begin position="10"/>
        <end position="19"/>
    </location>
</feature>
<organism evidence="2 3">
    <name type="scientific">Karstenula rhodostoma CBS 690.94</name>
    <dbReference type="NCBI Taxonomy" id="1392251"/>
    <lineage>
        <taxon>Eukaryota</taxon>
        <taxon>Fungi</taxon>
        <taxon>Dikarya</taxon>
        <taxon>Ascomycota</taxon>
        <taxon>Pezizomycotina</taxon>
        <taxon>Dothideomycetes</taxon>
        <taxon>Pleosporomycetidae</taxon>
        <taxon>Pleosporales</taxon>
        <taxon>Massarineae</taxon>
        <taxon>Didymosphaeriaceae</taxon>
        <taxon>Karstenula</taxon>
    </lineage>
</organism>
<evidence type="ECO:0000256" key="1">
    <source>
        <dbReference type="SAM" id="MobiDB-lite"/>
    </source>
</evidence>
<feature type="compositionally biased region" description="Polar residues" evidence="1">
    <location>
        <begin position="40"/>
        <end position="50"/>
    </location>
</feature>
<protein>
    <submittedName>
        <fullName evidence="2">Uncharacterized protein</fullName>
    </submittedName>
</protein>
<feature type="region of interest" description="Disordered" evidence="1">
    <location>
        <begin position="1"/>
        <end position="50"/>
    </location>
</feature>